<dbReference type="EMBL" id="JACIBV010000002">
    <property type="protein sequence ID" value="MBB3733556.1"/>
    <property type="molecule type" value="Genomic_DNA"/>
</dbReference>
<feature type="region of interest" description="Disordered" evidence="1">
    <location>
        <begin position="1"/>
        <end position="31"/>
    </location>
</feature>
<comment type="caution">
    <text evidence="2">The sequence shown here is derived from an EMBL/GenBank/DDBJ whole genome shotgun (WGS) entry which is preliminary data.</text>
</comment>
<evidence type="ECO:0000256" key="1">
    <source>
        <dbReference type="SAM" id="MobiDB-lite"/>
    </source>
</evidence>
<keyword evidence="3" id="KW-1185">Reference proteome</keyword>
<accession>A0A7W5VES6</accession>
<dbReference type="Proteomes" id="UP000579945">
    <property type="component" value="Unassembled WGS sequence"/>
</dbReference>
<reference evidence="2 3" key="1">
    <citation type="submission" date="2020-08" db="EMBL/GenBank/DDBJ databases">
        <title>Sequencing the genomes of 1000 actinobacteria strains.</title>
        <authorList>
            <person name="Klenk H.-P."/>
        </authorList>
    </citation>
    <scope>NUCLEOTIDE SEQUENCE [LARGE SCALE GENOMIC DNA]</scope>
    <source>
        <strain evidence="2 3">DSM 44320</strain>
    </source>
</reference>
<gene>
    <name evidence="2" type="ORF">FHR33_009503</name>
</gene>
<proteinExistence type="predicted"/>
<evidence type="ECO:0000313" key="3">
    <source>
        <dbReference type="Proteomes" id="UP000579945"/>
    </source>
</evidence>
<organism evidence="2 3">
    <name type="scientific">Nonomuraea dietziae</name>
    <dbReference type="NCBI Taxonomy" id="65515"/>
    <lineage>
        <taxon>Bacteria</taxon>
        <taxon>Bacillati</taxon>
        <taxon>Actinomycetota</taxon>
        <taxon>Actinomycetes</taxon>
        <taxon>Streptosporangiales</taxon>
        <taxon>Streptosporangiaceae</taxon>
        <taxon>Nonomuraea</taxon>
    </lineage>
</organism>
<protein>
    <submittedName>
        <fullName evidence="2">Uncharacterized protein</fullName>
    </submittedName>
</protein>
<name>A0A7W5VES6_9ACTN</name>
<evidence type="ECO:0000313" key="2">
    <source>
        <dbReference type="EMBL" id="MBB3733556.1"/>
    </source>
</evidence>
<dbReference type="AlphaFoldDB" id="A0A7W5VES6"/>
<sequence>MSRLASMSVGAGSAPLVPTGPLLPAVERTAS</sequence>